<reference evidence="2 3" key="1">
    <citation type="submission" date="2024-09" db="EMBL/GenBank/DDBJ databases">
        <authorList>
            <person name="Sun Q."/>
            <person name="Mori K."/>
        </authorList>
    </citation>
    <scope>NUCLEOTIDE SEQUENCE [LARGE SCALE GENOMIC DNA]</scope>
    <source>
        <strain evidence="2 3">NCAIM B.02340</strain>
    </source>
</reference>
<evidence type="ECO:0000313" key="2">
    <source>
        <dbReference type="EMBL" id="MFC0594605.1"/>
    </source>
</evidence>
<keyword evidence="2" id="KW-0378">Hydrolase</keyword>
<name>A0ABV6PXM8_9DEIN</name>
<dbReference type="InterPro" id="IPR036457">
    <property type="entry name" value="PPM-type-like_dom_sf"/>
</dbReference>
<accession>A0ABV6PXM8</accession>
<dbReference type="Pfam" id="PF13672">
    <property type="entry name" value="PP2C_2"/>
    <property type="match status" value="1"/>
</dbReference>
<dbReference type="SMART" id="SM00331">
    <property type="entry name" value="PP2C_SIG"/>
    <property type="match status" value="1"/>
</dbReference>
<dbReference type="PROSITE" id="PS51746">
    <property type="entry name" value="PPM_2"/>
    <property type="match status" value="1"/>
</dbReference>
<feature type="domain" description="PPM-type phosphatase" evidence="1">
    <location>
        <begin position="6"/>
        <end position="250"/>
    </location>
</feature>
<evidence type="ECO:0000259" key="1">
    <source>
        <dbReference type="PROSITE" id="PS51746"/>
    </source>
</evidence>
<dbReference type="EMBL" id="JBHLTW010000002">
    <property type="protein sequence ID" value="MFC0594605.1"/>
    <property type="molecule type" value="Genomic_DNA"/>
</dbReference>
<dbReference type="PANTHER" id="PTHR13832:SF827">
    <property type="entry name" value="PROTEIN PHOSPHATASE 1L"/>
    <property type="match status" value="1"/>
</dbReference>
<gene>
    <name evidence="2" type="ORF">ACFFFP_00120</name>
</gene>
<proteinExistence type="predicted"/>
<protein>
    <submittedName>
        <fullName evidence="2">PP2C family protein-serine/threonine phosphatase</fullName>
        <ecNumber evidence="2">3.1.3.16</ecNumber>
    </submittedName>
</protein>
<comment type="caution">
    <text evidence="2">The sequence shown here is derived from an EMBL/GenBank/DDBJ whole genome shotgun (WGS) entry which is preliminary data.</text>
</comment>
<dbReference type="CDD" id="cd00143">
    <property type="entry name" value="PP2Cc"/>
    <property type="match status" value="1"/>
</dbReference>
<organism evidence="2 3">
    <name type="scientific">Thermus composti</name>
    <dbReference type="NCBI Taxonomy" id="532059"/>
    <lineage>
        <taxon>Bacteria</taxon>
        <taxon>Thermotogati</taxon>
        <taxon>Deinococcota</taxon>
        <taxon>Deinococci</taxon>
        <taxon>Thermales</taxon>
        <taxon>Thermaceae</taxon>
        <taxon>Thermus</taxon>
    </lineage>
</organism>
<dbReference type="PANTHER" id="PTHR13832">
    <property type="entry name" value="PROTEIN PHOSPHATASE 2C"/>
    <property type="match status" value="1"/>
</dbReference>
<dbReference type="GO" id="GO:0004722">
    <property type="term" value="F:protein serine/threonine phosphatase activity"/>
    <property type="evidence" value="ECO:0007669"/>
    <property type="project" value="UniProtKB-EC"/>
</dbReference>
<dbReference type="Proteomes" id="UP001589830">
    <property type="component" value="Unassembled WGS sequence"/>
</dbReference>
<dbReference type="InterPro" id="IPR001932">
    <property type="entry name" value="PPM-type_phosphatase-like_dom"/>
</dbReference>
<dbReference type="SMART" id="SM00332">
    <property type="entry name" value="PP2Cc"/>
    <property type="match status" value="1"/>
</dbReference>
<evidence type="ECO:0000313" key="3">
    <source>
        <dbReference type="Proteomes" id="UP001589830"/>
    </source>
</evidence>
<dbReference type="EC" id="3.1.3.16" evidence="2"/>
<dbReference type="Gene3D" id="3.60.40.10">
    <property type="entry name" value="PPM-type phosphatase domain"/>
    <property type="match status" value="1"/>
</dbReference>
<dbReference type="SUPFAM" id="SSF81606">
    <property type="entry name" value="PP2C-like"/>
    <property type="match status" value="1"/>
</dbReference>
<sequence length="252" mass="27500">MRLAPRFRMAAVSHVGRRKNNEDFHRVLLLEVPQGHLVLLAVADGMGGLEAGEWASKAAIEALSEAVRAYGEQLRSGRPVVGLSRVMEKAFSLAERRVQKAAQELGARGVGTTLTAFLYADWLKEGVVGHIGDSRAYLLKGGRPVRLTEDHSWVAERLKEGVLTPKEAERHPYRHVLTRALGLPEARFDLIPVRLAPGEGLLLATDGLYGAVPETEWHLGKDLQADLEALLSEALRRGGDDNVTAVALRLDG</sequence>
<keyword evidence="3" id="KW-1185">Reference proteome</keyword>
<dbReference type="InterPro" id="IPR015655">
    <property type="entry name" value="PP2C"/>
</dbReference>
<dbReference type="RefSeq" id="WP_188846825.1">
    <property type="nucleotide sequence ID" value="NZ_BMPJ01000008.1"/>
</dbReference>